<evidence type="ECO:0000259" key="1">
    <source>
        <dbReference type="PROSITE" id="PS51186"/>
    </source>
</evidence>
<dbReference type="PROSITE" id="PS51186">
    <property type="entry name" value="GNAT"/>
    <property type="match status" value="1"/>
</dbReference>
<name>A0A0D7X4S9_9BACL</name>
<comment type="caution">
    <text evidence="2">The sequence shown here is derived from an EMBL/GenBank/DDBJ whole genome shotgun (WGS) entry which is preliminary data.</text>
</comment>
<dbReference type="OrthoDB" id="2638380at2"/>
<dbReference type="Pfam" id="PF00583">
    <property type="entry name" value="Acetyltransf_1"/>
    <property type="match status" value="1"/>
</dbReference>
<proteinExistence type="predicted"/>
<dbReference type="EMBL" id="JTHP01000025">
    <property type="protein sequence ID" value="KJD45047.1"/>
    <property type="molecule type" value="Genomic_DNA"/>
</dbReference>
<dbReference type="GO" id="GO:0016747">
    <property type="term" value="F:acyltransferase activity, transferring groups other than amino-acyl groups"/>
    <property type="evidence" value="ECO:0007669"/>
    <property type="project" value="InterPro"/>
</dbReference>
<reference evidence="2 3" key="1">
    <citation type="submission" date="2014-11" db="EMBL/GenBank/DDBJ databases">
        <title>Draft Genome Sequences of Paenibacillus polymyxa NRRL B-30509 and Paenibacillus terrae NRRL B-30644, Strains from a Poultry Environment that Produce Tridecaptin A and Paenicidins.</title>
        <authorList>
            <person name="van Belkum M.J."/>
            <person name="Lohans C.T."/>
            <person name="Vederas J.C."/>
        </authorList>
    </citation>
    <scope>NUCLEOTIDE SEQUENCE [LARGE SCALE GENOMIC DNA]</scope>
    <source>
        <strain evidence="2 3">NRRL B-30644</strain>
    </source>
</reference>
<organism evidence="2 3">
    <name type="scientific">Paenibacillus terrae</name>
    <dbReference type="NCBI Taxonomy" id="159743"/>
    <lineage>
        <taxon>Bacteria</taxon>
        <taxon>Bacillati</taxon>
        <taxon>Bacillota</taxon>
        <taxon>Bacilli</taxon>
        <taxon>Bacillales</taxon>
        <taxon>Paenibacillaceae</taxon>
        <taxon>Paenibacillus</taxon>
    </lineage>
</organism>
<dbReference type="RefSeq" id="WP_044646666.1">
    <property type="nucleotide sequence ID" value="NZ_JTHP01000025.1"/>
</dbReference>
<keyword evidence="3" id="KW-1185">Reference proteome</keyword>
<protein>
    <submittedName>
        <fullName evidence="2">GCN5 family acetyltransferase</fullName>
    </submittedName>
</protein>
<dbReference type="PATRIC" id="fig|159743.3.peg.3047"/>
<feature type="domain" description="N-acetyltransferase" evidence="1">
    <location>
        <begin position="1"/>
        <end position="146"/>
    </location>
</feature>
<dbReference type="Gene3D" id="3.40.630.30">
    <property type="match status" value="1"/>
</dbReference>
<dbReference type="CDD" id="cd04301">
    <property type="entry name" value="NAT_SF"/>
    <property type="match status" value="1"/>
</dbReference>
<dbReference type="InterPro" id="IPR016181">
    <property type="entry name" value="Acyl_CoA_acyltransferase"/>
</dbReference>
<evidence type="ECO:0000313" key="3">
    <source>
        <dbReference type="Proteomes" id="UP000032534"/>
    </source>
</evidence>
<dbReference type="Proteomes" id="UP000032534">
    <property type="component" value="Unassembled WGS sequence"/>
</dbReference>
<keyword evidence="2" id="KW-0808">Transferase</keyword>
<dbReference type="SUPFAM" id="SSF55729">
    <property type="entry name" value="Acyl-CoA N-acyltransferases (Nat)"/>
    <property type="match status" value="1"/>
</dbReference>
<gene>
    <name evidence="2" type="ORF">QD47_13715</name>
</gene>
<sequence>MIRKRSAQDDRMILRLIEQELVPLSHLSAQEMDQIRKELPRRLNRGITFVACRPDNAQPVGFIHVMLHGELLYIDLIAISSSHQGQRYGIKLLEHAEQYGRLRRCKRAKVMVDEDNIRGIRFYLRNQYQMLRYVSLSRCHELEKAL</sequence>
<accession>A0A0D7X4S9</accession>
<evidence type="ECO:0000313" key="2">
    <source>
        <dbReference type="EMBL" id="KJD45047.1"/>
    </source>
</evidence>
<dbReference type="AlphaFoldDB" id="A0A0D7X4S9"/>
<dbReference type="InterPro" id="IPR000182">
    <property type="entry name" value="GNAT_dom"/>
</dbReference>